<dbReference type="RefSeq" id="WP_005683843.1">
    <property type="nucleotide sequence ID" value="NZ_ADNC01000027.1"/>
</dbReference>
<dbReference type="AlphaFoldDB" id="D4XWQ5"/>
<protein>
    <submittedName>
        <fullName evidence="1">Uncharacterized protein</fullName>
    </submittedName>
</protein>
<keyword evidence="2" id="KW-1185">Reference proteome</keyword>
<organism evidence="1 2">
    <name type="scientific">Mycoplasmopsis alligatoris A21JP2</name>
    <dbReference type="NCBI Taxonomy" id="747682"/>
    <lineage>
        <taxon>Bacteria</taxon>
        <taxon>Bacillati</taxon>
        <taxon>Mycoplasmatota</taxon>
        <taxon>Mycoplasmoidales</taxon>
        <taxon>Metamycoplasmataceae</taxon>
        <taxon>Mycoplasmopsis</taxon>
    </lineage>
</organism>
<proteinExistence type="predicted"/>
<dbReference type="EMBL" id="ADNC01000027">
    <property type="protein sequence ID" value="EFF41223.1"/>
    <property type="molecule type" value="Genomic_DNA"/>
</dbReference>
<evidence type="ECO:0000313" key="1">
    <source>
        <dbReference type="EMBL" id="EFF41223.1"/>
    </source>
</evidence>
<evidence type="ECO:0000313" key="2">
    <source>
        <dbReference type="Proteomes" id="UP000004757"/>
    </source>
</evidence>
<gene>
    <name evidence="1" type="ORF">MALL_0373</name>
</gene>
<sequence>MINKPFKNLVLFYNLKNPNPLLLGNIYRKEVPNHFVDKTNFVDLFLNEKQYEYLFEYEVDSTLNNEGAEYIEIYLNTQPYLISKLDKNYSSVLIYGGYNEK</sequence>
<comment type="caution">
    <text evidence="1">The sequence shown here is derived from an EMBL/GenBank/DDBJ whole genome shotgun (WGS) entry which is preliminary data.</text>
</comment>
<name>D4XWQ5_9BACT</name>
<accession>D4XWQ5</accession>
<reference evidence="1 2" key="1">
    <citation type="submission" date="2010-03" db="EMBL/GenBank/DDBJ databases">
        <authorList>
            <person name="Glass J.I."/>
            <person name="Benders G.A."/>
            <person name="Durkin A.S."/>
            <person name="Farmerie W.G."/>
            <person name="Hlavinka K."/>
            <person name="Hostetler J."/>
            <person name="Jackson J."/>
            <person name="May M.A."/>
            <person name="Miller R.H."/>
            <person name="Paralanov V."/>
            <person name="Radune D."/>
            <person name="Szczypinski B."/>
            <person name="Brown D.R."/>
        </authorList>
    </citation>
    <scope>NUCLEOTIDE SEQUENCE [LARGE SCALE GENOMIC DNA]</scope>
    <source>
        <strain evidence="1 2">A21JP2</strain>
    </source>
</reference>
<dbReference type="Proteomes" id="UP000004757">
    <property type="component" value="Unassembled WGS sequence"/>
</dbReference>